<dbReference type="CDD" id="cd17364">
    <property type="entry name" value="MFS_PhT"/>
    <property type="match status" value="1"/>
</dbReference>
<dbReference type="Gene3D" id="1.20.1250.20">
    <property type="entry name" value="MFS general substrate transporter like domains"/>
    <property type="match status" value="1"/>
</dbReference>
<feature type="transmembrane region" description="Helical" evidence="5">
    <location>
        <begin position="253"/>
        <end position="272"/>
    </location>
</feature>
<feature type="transmembrane region" description="Helical" evidence="5">
    <location>
        <begin position="93"/>
        <end position="111"/>
    </location>
</feature>
<evidence type="ECO:0000259" key="6">
    <source>
        <dbReference type="PROSITE" id="PS50850"/>
    </source>
</evidence>
<evidence type="ECO:0000256" key="1">
    <source>
        <dbReference type="ARBA" id="ARBA00004141"/>
    </source>
</evidence>
<dbReference type="Pfam" id="PF00083">
    <property type="entry name" value="Sugar_tr"/>
    <property type="match status" value="1"/>
</dbReference>
<dbReference type="InterPro" id="IPR020846">
    <property type="entry name" value="MFS_dom"/>
</dbReference>
<feature type="transmembrane region" description="Helical" evidence="5">
    <location>
        <begin position="427"/>
        <end position="446"/>
    </location>
</feature>
<feature type="transmembrane region" description="Helical" evidence="5">
    <location>
        <begin position="292"/>
        <end position="317"/>
    </location>
</feature>
<dbReference type="GO" id="GO:0016020">
    <property type="term" value="C:membrane"/>
    <property type="evidence" value="ECO:0007669"/>
    <property type="project" value="UniProtKB-SubCell"/>
</dbReference>
<feature type="transmembrane region" description="Helical" evidence="5">
    <location>
        <begin position="152"/>
        <end position="176"/>
    </location>
</feature>
<feature type="transmembrane region" description="Helical" evidence="5">
    <location>
        <begin position="395"/>
        <end position="415"/>
    </location>
</feature>
<dbReference type="InterPro" id="IPR005829">
    <property type="entry name" value="Sugar_transporter_CS"/>
</dbReference>
<protein>
    <submittedName>
        <fullName evidence="7">MFS transporter</fullName>
    </submittedName>
</protein>
<name>A0AAE3FLC2_9CREN</name>
<evidence type="ECO:0000313" key="7">
    <source>
        <dbReference type="EMBL" id="MCL7343898.1"/>
    </source>
</evidence>
<comment type="subcellular location">
    <subcellularLocation>
        <location evidence="1">Membrane</location>
        <topology evidence="1">Multi-pass membrane protein</topology>
    </subcellularLocation>
</comment>
<dbReference type="EMBL" id="JZWS02000003">
    <property type="protein sequence ID" value="MCL7343898.1"/>
    <property type="molecule type" value="Genomic_DNA"/>
</dbReference>
<dbReference type="InterPro" id="IPR036259">
    <property type="entry name" value="MFS_trans_sf"/>
</dbReference>
<evidence type="ECO:0000256" key="3">
    <source>
        <dbReference type="ARBA" id="ARBA00022989"/>
    </source>
</evidence>
<evidence type="ECO:0000256" key="5">
    <source>
        <dbReference type="SAM" id="Phobius"/>
    </source>
</evidence>
<accession>A0AAE3FLC2</accession>
<dbReference type="PROSITE" id="PS50850">
    <property type="entry name" value="MFS"/>
    <property type="match status" value="1"/>
</dbReference>
<dbReference type="PROSITE" id="PS00216">
    <property type="entry name" value="SUGAR_TRANSPORT_1"/>
    <property type="match status" value="1"/>
</dbReference>
<keyword evidence="3 5" id="KW-1133">Transmembrane helix</keyword>
<organism evidence="7">
    <name type="scientific">Candidatus Aramenus sulfurataquae</name>
    <dbReference type="NCBI Taxonomy" id="1326980"/>
    <lineage>
        <taxon>Archaea</taxon>
        <taxon>Thermoproteota</taxon>
        <taxon>Thermoprotei</taxon>
        <taxon>Sulfolobales</taxon>
        <taxon>Sulfolobaceae</taxon>
        <taxon>Candidatus Aramenus</taxon>
    </lineage>
</organism>
<sequence>MEQPPKSPFKGLDNLKLSFSHIKIWYTSGMGFFTDAYDLFIIGAILDIFAYYKLPGFELNNVVAGLLTSSSLITAILGQLTFGFLADKLGRKAVYGIEASILTLGALLSALSPNIYWLIAFRSIMGFGIGGDYPVSATIMSEYANVKDRGKLIALVFANQGLGSLAAVAVGAISAYSLPPDIAWRVMAAVGAIPAATVIYLRRKVPETPRYAALAKGDLEEAKRAASFLGANLDADKKIVSKDLTVGEFLRKYGLVLIGTALPWFILDIAFYGTGVYSGPIVTSILGKPSSVGFQIVEAGVPFMVGFFGYFTAVALMDKLGRKLIQIQGFVAMAVIYAIVSAVMITSGKKVEGFLIPTSIAFAVYSLSFFFIDFGPNTTTFVLPAELYPTKYRTTGHGISAASGKLGAAITTYLFPTLLSTYGIKPILEALIVLSLIGALITVFFVKEPKLKSLEEVSEEEVEVKTTA</sequence>
<keyword evidence="2 5" id="KW-0812">Transmembrane</keyword>
<comment type="caution">
    <text evidence="7">The sequence shown here is derived from an EMBL/GenBank/DDBJ whole genome shotgun (WGS) entry which is preliminary data.</text>
</comment>
<dbReference type="GO" id="GO:0022857">
    <property type="term" value="F:transmembrane transporter activity"/>
    <property type="evidence" value="ECO:0007669"/>
    <property type="project" value="InterPro"/>
</dbReference>
<reference evidence="7" key="1">
    <citation type="submission" date="2022-05" db="EMBL/GenBank/DDBJ databases">
        <title>Metagenome Sequencing of an Archaeal-Dominated Microbial Community from a Hot Spring at the Los Azufres Geothermal Field, Mexico.</title>
        <authorList>
            <person name="Marin-Paredes R."/>
            <person name="Martinez-Romero E."/>
            <person name="Servin-Garciduenas L.E."/>
        </authorList>
    </citation>
    <scope>NUCLEOTIDE SEQUENCE</scope>
    <source>
        <strain evidence="7">AZ1-454</strain>
    </source>
</reference>
<feature type="transmembrane region" description="Helical" evidence="5">
    <location>
        <begin position="64"/>
        <end position="86"/>
    </location>
</feature>
<feature type="transmembrane region" description="Helical" evidence="5">
    <location>
        <begin position="24"/>
        <end position="52"/>
    </location>
</feature>
<feature type="domain" description="Major facilitator superfamily (MFS) profile" evidence="6">
    <location>
        <begin position="24"/>
        <end position="450"/>
    </location>
</feature>
<evidence type="ECO:0000256" key="2">
    <source>
        <dbReference type="ARBA" id="ARBA00022692"/>
    </source>
</evidence>
<keyword evidence="4 5" id="KW-0472">Membrane</keyword>
<feature type="transmembrane region" description="Helical" evidence="5">
    <location>
        <begin position="354"/>
        <end position="374"/>
    </location>
</feature>
<dbReference type="AlphaFoldDB" id="A0AAE3FLC2"/>
<dbReference type="PROSITE" id="PS00217">
    <property type="entry name" value="SUGAR_TRANSPORT_2"/>
    <property type="match status" value="1"/>
</dbReference>
<dbReference type="PANTHER" id="PTHR24064">
    <property type="entry name" value="SOLUTE CARRIER FAMILY 22 MEMBER"/>
    <property type="match status" value="1"/>
</dbReference>
<feature type="transmembrane region" description="Helical" evidence="5">
    <location>
        <begin position="182"/>
        <end position="201"/>
    </location>
</feature>
<proteinExistence type="predicted"/>
<dbReference type="SUPFAM" id="SSF103473">
    <property type="entry name" value="MFS general substrate transporter"/>
    <property type="match status" value="1"/>
</dbReference>
<dbReference type="InterPro" id="IPR005828">
    <property type="entry name" value="MFS_sugar_transport-like"/>
</dbReference>
<evidence type="ECO:0000256" key="4">
    <source>
        <dbReference type="ARBA" id="ARBA00023136"/>
    </source>
</evidence>
<feature type="transmembrane region" description="Helical" evidence="5">
    <location>
        <begin position="329"/>
        <end position="348"/>
    </location>
</feature>
<gene>
    <name evidence="7" type="ORF">TQ35_004905</name>
</gene>